<dbReference type="CDD" id="cd18186">
    <property type="entry name" value="BTB_POZ_ZBTB_KLHL-like"/>
    <property type="match status" value="1"/>
</dbReference>
<evidence type="ECO:0000256" key="2">
    <source>
        <dbReference type="ARBA" id="ARBA00022737"/>
    </source>
</evidence>
<dbReference type="SUPFAM" id="SSF54695">
    <property type="entry name" value="POZ domain"/>
    <property type="match status" value="1"/>
</dbReference>
<evidence type="ECO:0000313" key="5">
    <source>
        <dbReference type="EMBL" id="KAG2493404.1"/>
    </source>
</evidence>
<dbReference type="Pfam" id="PF00651">
    <property type="entry name" value="BTB"/>
    <property type="match status" value="1"/>
</dbReference>
<dbReference type="PANTHER" id="PTHR46231:SF1">
    <property type="entry name" value="ANKYRIN REPEAT AND BTB_POZ DOMAIN-CONTAINING PROTEIN 1"/>
    <property type="match status" value="1"/>
</dbReference>
<gene>
    <name evidence="5" type="ORF">HYH03_008530</name>
</gene>
<feature type="domain" description="BTB" evidence="4">
    <location>
        <begin position="99"/>
        <end position="168"/>
    </location>
</feature>
<dbReference type="InterPro" id="IPR044515">
    <property type="entry name" value="ABTB1"/>
</dbReference>
<dbReference type="SMART" id="SM00225">
    <property type="entry name" value="BTB"/>
    <property type="match status" value="1"/>
</dbReference>
<dbReference type="AlphaFoldDB" id="A0A836BZI0"/>
<keyword evidence="2" id="KW-0677">Repeat</keyword>
<dbReference type="PANTHER" id="PTHR46231">
    <property type="entry name" value="ANKYRIN REPEAT AND BTB/POZ DOMAIN-CONTAINING PROTEIN 1"/>
    <property type="match status" value="1"/>
</dbReference>
<dbReference type="InterPro" id="IPR011333">
    <property type="entry name" value="SKP1/BTB/POZ_sf"/>
</dbReference>
<protein>
    <recommendedName>
        <fullName evidence="4">BTB domain-containing protein</fullName>
    </recommendedName>
</protein>
<dbReference type="EMBL" id="JAEHOE010000038">
    <property type="protein sequence ID" value="KAG2493404.1"/>
    <property type="molecule type" value="Genomic_DNA"/>
</dbReference>
<evidence type="ECO:0000259" key="4">
    <source>
        <dbReference type="PROSITE" id="PS50097"/>
    </source>
</evidence>
<dbReference type="InterPro" id="IPR000210">
    <property type="entry name" value="BTB/POZ_dom"/>
</dbReference>
<comment type="caution">
    <text evidence="5">The sequence shown here is derived from an EMBL/GenBank/DDBJ whole genome shotgun (WGS) entry which is preliminary data.</text>
</comment>
<dbReference type="Proteomes" id="UP000612055">
    <property type="component" value="Unassembled WGS sequence"/>
</dbReference>
<proteinExistence type="predicted"/>
<reference evidence="5" key="1">
    <citation type="journal article" date="2020" name="bioRxiv">
        <title>Comparative genomics of Chlamydomonas.</title>
        <authorList>
            <person name="Craig R.J."/>
            <person name="Hasan A.R."/>
            <person name="Ness R.W."/>
            <person name="Keightley P.D."/>
        </authorList>
    </citation>
    <scope>NUCLEOTIDE SEQUENCE</scope>
    <source>
        <strain evidence="5">CCAP 11/70</strain>
    </source>
</reference>
<evidence type="ECO:0000256" key="1">
    <source>
        <dbReference type="ARBA" id="ARBA00004906"/>
    </source>
</evidence>
<comment type="pathway">
    <text evidence="1">Protein modification; protein ubiquitination.</text>
</comment>
<keyword evidence="6" id="KW-1185">Reference proteome</keyword>
<organism evidence="5 6">
    <name type="scientific">Edaphochlamys debaryana</name>
    <dbReference type="NCBI Taxonomy" id="47281"/>
    <lineage>
        <taxon>Eukaryota</taxon>
        <taxon>Viridiplantae</taxon>
        <taxon>Chlorophyta</taxon>
        <taxon>core chlorophytes</taxon>
        <taxon>Chlorophyceae</taxon>
        <taxon>CS clade</taxon>
        <taxon>Chlamydomonadales</taxon>
        <taxon>Chlamydomonadales incertae sedis</taxon>
        <taxon>Edaphochlamys</taxon>
    </lineage>
</organism>
<accession>A0A836BZI0</accession>
<keyword evidence="3" id="KW-0040">ANK repeat</keyword>
<dbReference type="GO" id="GO:0005737">
    <property type="term" value="C:cytoplasm"/>
    <property type="evidence" value="ECO:0007669"/>
    <property type="project" value="TreeGrafter"/>
</dbReference>
<evidence type="ECO:0000256" key="3">
    <source>
        <dbReference type="ARBA" id="ARBA00023043"/>
    </source>
</evidence>
<dbReference type="Gene3D" id="3.30.710.10">
    <property type="entry name" value="Potassium Channel Kv1.1, Chain A"/>
    <property type="match status" value="1"/>
</dbReference>
<dbReference type="PROSITE" id="PS50097">
    <property type="entry name" value="BTB"/>
    <property type="match status" value="1"/>
</dbReference>
<sequence length="269" mass="27256">MDAGGAVTTLLRGCFLGPPDDDDDDYFRGPPSAGTQQLTLLPNGELGAALLDCSLALISGGGFAPASTDRLLSLLTPPTTAQGAGGSGGGCSNTATVSGVVTVRVGGGAFEVHRSVLAAGSEYFARLLAPGRGFEETGAPEVALQDADPAAFAHLLSYMYGSSFGLLGAAAALVEAPPELLRPTAALAGRLLMGGAVAALTERLAAAATPASVLSDLAWADAHGMTDLAGRLRAFAVRKRKALDSNSVEEFVEQCPQQAAKLLRAFARD</sequence>
<dbReference type="GO" id="GO:0000151">
    <property type="term" value="C:ubiquitin ligase complex"/>
    <property type="evidence" value="ECO:0007669"/>
    <property type="project" value="TreeGrafter"/>
</dbReference>
<name>A0A836BZI0_9CHLO</name>
<evidence type="ECO:0000313" key="6">
    <source>
        <dbReference type="Proteomes" id="UP000612055"/>
    </source>
</evidence>